<reference evidence="2 3" key="1">
    <citation type="submission" date="2020-08" db="EMBL/GenBank/DDBJ databases">
        <title>Genomic Encyclopedia of Type Strains, Phase IV (KMG-IV): sequencing the most valuable type-strain genomes for metagenomic binning, comparative biology and taxonomic classification.</title>
        <authorList>
            <person name="Goeker M."/>
        </authorList>
    </citation>
    <scope>NUCLEOTIDE SEQUENCE [LARGE SCALE GENOMIC DNA]</scope>
    <source>
        <strain evidence="2 3">DSM 7465</strain>
    </source>
</reference>
<protein>
    <submittedName>
        <fullName evidence="2">Uncharacterized protein</fullName>
    </submittedName>
</protein>
<name>A0A840HR44_9SPHN</name>
<feature type="region of interest" description="Disordered" evidence="1">
    <location>
        <begin position="111"/>
        <end position="147"/>
    </location>
</feature>
<organism evidence="2 3">
    <name type="scientific">Rhizorhapis suberifaciens</name>
    <name type="common">corky root of lettuce</name>
    <dbReference type="NCBI Taxonomy" id="13656"/>
    <lineage>
        <taxon>Bacteria</taxon>
        <taxon>Pseudomonadati</taxon>
        <taxon>Pseudomonadota</taxon>
        <taxon>Alphaproteobacteria</taxon>
        <taxon>Sphingomonadales</taxon>
        <taxon>Sphingomonadaceae</taxon>
        <taxon>Rhizorhapis</taxon>
    </lineage>
</organism>
<dbReference type="Proteomes" id="UP000575068">
    <property type="component" value="Unassembled WGS sequence"/>
</dbReference>
<dbReference type="AlphaFoldDB" id="A0A840HR44"/>
<dbReference type="EMBL" id="JACHOV010000001">
    <property type="protein sequence ID" value="MBB4640068.1"/>
    <property type="molecule type" value="Genomic_DNA"/>
</dbReference>
<proteinExistence type="predicted"/>
<feature type="compositionally biased region" description="Basic and acidic residues" evidence="1">
    <location>
        <begin position="114"/>
        <end position="127"/>
    </location>
</feature>
<gene>
    <name evidence="2" type="ORF">HNQ99_000348</name>
</gene>
<accession>A0A840HR44</accession>
<evidence type="ECO:0000256" key="1">
    <source>
        <dbReference type="SAM" id="MobiDB-lite"/>
    </source>
</evidence>
<sequence>MSTERARHLLHGASVQMLLGMAVLTGATVGLGLAAYTTGGNLHDRLADNLRPVAELVGNPYAAEADLPVGTQDGGGIPADEIRCRGCGPSIRERLWEQPFRAVYDEPVMENDNYYDHPNNDASSREENPDDPAPPPPLDESLDTPVRDPIVAGTVAIIHRDGLVRMEDIQGLP</sequence>
<keyword evidence="3" id="KW-1185">Reference proteome</keyword>
<comment type="caution">
    <text evidence="2">The sequence shown here is derived from an EMBL/GenBank/DDBJ whole genome shotgun (WGS) entry which is preliminary data.</text>
</comment>
<evidence type="ECO:0000313" key="2">
    <source>
        <dbReference type="EMBL" id="MBB4640068.1"/>
    </source>
</evidence>
<dbReference type="RefSeq" id="WP_184473905.1">
    <property type="nucleotide sequence ID" value="NZ_JACHOV010000001.1"/>
</dbReference>
<evidence type="ECO:0000313" key="3">
    <source>
        <dbReference type="Proteomes" id="UP000575068"/>
    </source>
</evidence>